<reference evidence="1 2" key="1">
    <citation type="submission" date="2019-06" db="EMBL/GenBank/DDBJ databases">
        <title>Sequencing the genomes of 1000 actinobacteria strains.</title>
        <authorList>
            <person name="Klenk H.-P."/>
        </authorList>
    </citation>
    <scope>NUCLEOTIDE SEQUENCE [LARGE SCALE GENOMIC DNA]</scope>
    <source>
        <strain evidence="1 2">DSM 45928</strain>
    </source>
</reference>
<dbReference type="AlphaFoldDB" id="A0A543ARE0"/>
<accession>A0A543ARE0</accession>
<gene>
    <name evidence="1" type="ORF">FB566_0647</name>
</gene>
<sequence>MSDLEMTSVAVAVATSLAAEAGKVVVSAGSKAMSALVGFVKDRLGRSSDGQAVLAAAAEDPEGKAGLLSASMAMQAGLDPEWASELERRWRAAKGETAIGSISMKVEGDNNVVNQVGSAQTVNIGELNRGVAPPRD</sequence>
<evidence type="ECO:0000313" key="2">
    <source>
        <dbReference type="Proteomes" id="UP000317043"/>
    </source>
</evidence>
<dbReference type="InParanoid" id="A0A543ARE0"/>
<dbReference type="EMBL" id="VFOW01000001">
    <property type="protein sequence ID" value="TQL75151.1"/>
    <property type="molecule type" value="Genomic_DNA"/>
</dbReference>
<comment type="caution">
    <text evidence="1">The sequence shown here is derived from an EMBL/GenBank/DDBJ whole genome shotgun (WGS) entry which is preliminary data.</text>
</comment>
<name>A0A543ARE0_9ACTN</name>
<keyword evidence="2" id="KW-1185">Reference proteome</keyword>
<dbReference type="Proteomes" id="UP000317043">
    <property type="component" value="Unassembled WGS sequence"/>
</dbReference>
<proteinExistence type="predicted"/>
<dbReference type="RefSeq" id="WP_142034804.1">
    <property type="nucleotide sequence ID" value="NZ_JBHTGS010000001.1"/>
</dbReference>
<evidence type="ECO:0000313" key="1">
    <source>
        <dbReference type="EMBL" id="TQL75151.1"/>
    </source>
</evidence>
<protein>
    <submittedName>
        <fullName evidence="1">Uncharacterized protein</fullName>
    </submittedName>
</protein>
<organism evidence="1 2">
    <name type="scientific">Stackebrandtia endophytica</name>
    <dbReference type="NCBI Taxonomy" id="1496996"/>
    <lineage>
        <taxon>Bacteria</taxon>
        <taxon>Bacillati</taxon>
        <taxon>Actinomycetota</taxon>
        <taxon>Actinomycetes</taxon>
        <taxon>Glycomycetales</taxon>
        <taxon>Glycomycetaceae</taxon>
        <taxon>Stackebrandtia</taxon>
    </lineage>
</organism>